<dbReference type="GO" id="GO:0005198">
    <property type="term" value="F:structural molecule activity"/>
    <property type="evidence" value="ECO:0007669"/>
    <property type="project" value="UniProtKB-UniRule"/>
</dbReference>
<dbReference type="GO" id="GO:0009425">
    <property type="term" value="C:bacterial-type flagellum basal body"/>
    <property type="evidence" value="ECO:0007669"/>
    <property type="project" value="UniProtKB-SubCell"/>
</dbReference>
<comment type="subcellular location">
    <subcellularLocation>
        <location evidence="1 5">Bacterial flagellum basal body</location>
    </subcellularLocation>
</comment>
<dbReference type="AlphaFoldDB" id="A0A9X0W7C8"/>
<organism evidence="7 8">
    <name type="scientific">Lamprobacter modestohalophilus</name>
    <dbReference type="NCBI Taxonomy" id="1064514"/>
    <lineage>
        <taxon>Bacteria</taxon>
        <taxon>Pseudomonadati</taxon>
        <taxon>Pseudomonadota</taxon>
        <taxon>Gammaproteobacteria</taxon>
        <taxon>Chromatiales</taxon>
        <taxon>Chromatiaceae</taxon>
        <taxon>Lamprobacter</taxon>
    </lineage>
</organism>
<evidence type="ECO:0000256" key="1">
    <source>
        <dbReference type="ARBA" id="ARBA00004117"/>
    </source>
</evidence>
<keyword evidence="7" id="KW-0282">Flagellum</keyword>
<evidence type="ECO:0000313" key="7">
    <source>
        <dbReference type="EMBL" id="MBK1618353.1"/>
    </source>
</evidence>
<accession>A0A9X0W7C8</accession>
<gene>
    <name evidence="5" type="primary">fliE</name>
    <name evidence="7" type="ORF">CKO42_07855</name>
</gene>
<name>A0A9X0W7C8_9GAMM</name>
<reference evidence="7 8" key="1">
    <citation type="journal article" date="2020" name="Microorganisms">
        <title>Osmotic Adaptation and Compatible Solute Biosynthesis of Phototrophic Bacteria as Revealed from Genome Analyses.</title>
        <authorList>
            <person name="Imhoff J.F."/>
            <person name="Rahn T."/>
            <person name="Kunzel S."/>
            <person name="Keller A."/>
            <person name="Neulinger S.C."/>
        </authorList>
    </citation>
    <scope>NUCLEOTIDE SEQUENCE [LARGE SCALE GENOMIC DNA]</scope>
    <source>
        <strain evidence="7 8">DSM 25653</strain>
    </source>
</reference>
<keyword evidence="4 5" id="KW-0975">Bacterial flagellum</keyword>
<evidence type="ECO:0000256" key="6">
    <source>
        <dbReference type="SAM" id="MobiDB-lite"/>
    </source>
</evidence>
<comment type="caution">
    <text evidence="7">The sequence shown here is derived from an EMBL/GenBank/DDBJ whole genome shotgun (WGS) entry which is preliminary data.</text>
</comment>
<protein>
    <recommendedName>
        <fullName evidence="3 5">Flagellar hook-basal body complex protein FliE</fullName>
    </recommendedName>
</protein>
<dbReference type="PANTHER" id="PTHR34653">
    <property type="match status" value="1"/>
</dbReference>
<dbReference type="RefSeq" id="WP_200241655.1">
    <property type="nucleotide sequence ID" value="NZ_NRRY01000009.1"/>
</dbReference>
<feature type="region of interest" description="Disordered" evidence="6">
    <location>
        <begin position="23"/>
        <end position="42"/>
    </location>
</feature>
<dbReference type="Proteomes" id="UP001138768">
    <property type="component" value="Unassembled WGS sequence"/>
</dbReference>
<dbReference type="PRINTS" id="PR01006">
    <property type="entry name" value="FLGHOOKFLIE"/>
</dbReference>
<dbReference type="InterPro" id="IPR001624">
    <property type="entry name" value="FliE"/>
</dbReference>
<dbReference type="EMBL" id="NRRY01000009">
    <property type="protein sequence ID" value="MBK1618353.1"/>
    <property type="molecule type" value="Genomic_DNA"/>
</dbReference>
<sequence length="130" mass="13285">MNDLPSLEPALATMRLLASQASGTSTANQSGSGAAAVNGAGTIGGPAGGAQTGPVAAGGFAAELRHSIQRINALQIDAVDKGKAFQAGDPSVTLNDLMIDVQKASVAFEFGKQVRNRIITAYKEVMRMQV</sequence>
<dbReference type="GO" id="GO:0003774">
    <property type="term" value="F:cytoskeletal motor activity"/>
    <property type="evidence" value="ECO:0007669"/>
    <property type="project" value="InterPro"/>
</dbReference>
<keyword evidence="7" id="KW-0969">Cilium</keyword>
<keyword evidence="8" id="KW-1185">Reference proteome</keyword>
<evidence type="ECO:0000256" key="4">
    <source>
        <dbReference type="ARBA" id="ARBA00023143"/>
    </source>
</evidence>
<comment type="similarity">
    <text evidence="2 5">Belongs to the FliE family.</text>
</comment>
<dbReference type="PANTHER" id="PTHR34653:SF1">
    <property type="entry name" value="FLAGELLAR HOOK-BASAL BODY COMPLEX PROTEIN FLIE"/>
    <property type="match status" value="1"/>
</dbReference>
<proteinExistence type="inferred from homology"/>
<dbReference type="Pfam" id="PF02049">
    <property type="entry name" value="FliE"/>
    <property type="match status" value="1"/>
</dbReference>
<evidence type="ECO:0000256" key="5">
    <source>
        <dbReference type="HAMAP-Rule" id="MF_00724"/>
    </source>
</evidence>
<feature type="compositionally biased region" description="Low complexity" evidence="6">
    <location>
        <begin position="27"/>
        <end position="40"/>
    </location>
</feature>
<evidence type="ECO:0000256" key="2">
    <source>
        <dbReference type="ARBA" id="ARBA00009272"/>
    </source>
</evidence>
<evidence type="ECO:0000256" key="3">
    <source>
        <dbReference type="ARBA" id="ARBA00018024"/>
    </source>
</evidence>
<dbReference type="NCBIfam" id="TIGR00205">
    <property type="entry name" value="fliE"/>
    <property type="match status" value="1"/>
</dbReference>
<keyword evidence="7" id="KW-0966">Cell projection</keyword>
<dbReference type="GO" id="GO:0071973">
    <property type="term" value="P:bacterial-type flagellum-dependent cell motility"/>
    <property type="evidence" value="ECO:0007669"/>
    <property type="project" value="InterPro"/>
</dbReference>
<dbReference type="HAMAP" id="MF_00724">
    <property type="entry name" value="FliE"/>
    <property type="match status" value="1"/>
</dbReference>
<evidence type="ECO:0000313" key="8">
    <source>
        <dbReference type="Proteomes" id="UP001138768"/>
    </source>
</evidence>